<name>A0A0L0CC73_LUCCU</name>
<feature type="region of interest" description="Disordered" evidence="7">
    <location>
        <begin position="1030"/>
        <end position="1083"/>
    </location>
</feature>
<gene>
    <name evidence="9" type="ORF">FF38_00626</name>
</gene>
<dbReference type="GO" id="GO:0043139">
    <property type="term" value="F:5'-3' DNA helicase activity"/>
    <property type="evidence" value="ECO:0007669"/>
    <property type="project" value="TreeGrafter"/>
</dbReference>
<feature type="region of interest" description="Disordered" evidence="7">
    <location>
        <begin position="750"/>
        <end position="769"/>
    </location>
</feature>
<feature type="compositionally biased region" description="Acidic residues" evidence="7">
    <location>
        <begin position="197"/>
        <end position="210"/>
    </location>
</feature>
<feature type="region of interest" description="Disordered" evidence="7">
    <location>
        <begin position="910"/>
        <end position="1000"/>
    </location>
</feature>
<dbReference type="Pfam" id="PF13086">
    <property type="entry name" value="AAA_11"/>
    <property type="match status" value="1"/>
</dbReference>
<reference evidence="9 10" key="1">
    <citation type="journal article" date="2015" name="Nat. Commun.">
        <title>Lucilia cuprina genome unlocks parasitic fly biology to underpin future interventions.</title>
        <authorList>
            <person name="Anstead C.A."/>
            <person name="Korhonen P.K."/>
            <person name="Young N.D."/>
            <person name="Hall R.S."/>
            <person name="Jex A.R."/>
            <person name="Murali S.C."/>
            <person name="Hughes D.S."/>
            <person name="Lee S.F."/>
            <person name="Perry T."/>
            <person name="Stroehlein A.J."/>
            <person name="Ansell B.R."/>
            <person name="Breugelmans B."/>
            <person name="Hofmann A."/>
            <person name="Qu J."/>
            <person name="Dugan S."/>
            <person name="Lee S.L."/>
            <person name="Chao H."/>
            <person name="Dinh H."/>
            <person name="Han Y."/>
            <person name="Doddapaneni H.V."/>
            <person name="Worley K.C."/>
            <person name="Muzny D.M."/>
            <person name="Ioannidis P."/>
            <person name="Waterhouse R.M."/>
            <person name="Zdobnov E.M."/>
            <person name="James P.J."/>
            <person name="Bagnall N.H."/>
            <person name="Kotze A.C."/>
            <person name="Gibbs R.A."/>
            <person name="Richards S."/>
            <person name="Batterham P."/>
            <person name="Gasser R.B."/>
        </authorList>
    </citation>
    <scope>NUCLEOTIDE SEQUENCE [LARGE SCALE GENOMIC DNA]</scope>
    <source>
        <strain evidence="9 10">LS</strain>
        <tissue evidence="9">Full body</tissue>
    </source>
</reference>
<feature type="region of interest" description="Disordered" evidence="7">
    <location>
        <begin position="469"/>
        <end position="502"/>
    </location>
</feature>
<dbReference type="InterPro" id="IPR041677">
    <property type="entry name" value="DNA2/NAM7_AAA_11"/>
</dbReference>
<dbReference type="InterPro" id="IPR027417">
    <property type="entry name" value="P-loop_NTPase"/>
</dbReference>
<evidence type="ECO:0000256" key="7">
    <source>
        <dbReference type="SAM" id="MobiDB-lite"/>
    </source>
</evidence>
<feature type="region of interest" description="Disordered" evidence="7">
    <location>
        <begin position="123"/>
        <end position="161"/>
    </location>
</feature>
<organism evidence="9 10">
    <name type="scientific">Lucilia cuprina</name>
    <name type="common">Green bottle fly</name>
    <name type="synonym">Australian sheep blowfly</name>
    <dbReference type="NCBI Taxonomy" id="7375"/>
    <lineage>
        <taxon>Eukaryota</taxon>
        <taxon>Metazoa</taxon>
        <taxon>Ecdysozoa</taxon>
        <taxon>Arthropoda</taxon>
        <taxon>Hexapoda</taxon>
        <taxon>Insecta</taxon>
        <taxon>Pterygota</taxon>
        <taxon>Neoptera</taxon>
        <taxon>Endopterygota</taxon>
        <taxon>Diptera</taxon>
        <taxon>Brachycera</taxon>
        <taxon>Muscomorpha</taxon>
        <taxon>Oestroidea</taxon>
        <taxon>Calliphoridae</taxon>
        <taxon>Luciliinae</taxon>
        <taxon>Lucilia</taxon>
    </lineage>
</organism>
<evidence type="ECO:0000313" key="10">
    <source>
        <dbReference type="Proteomes" id="UP000037069"/>
    </source>
</evidence>
<dbReference type="SUPFAM" id="SSF49879">
    <property type="entry name" value="SMAD/FHA domain"/>
    <property type="match status" value="1"/>
</dbReference>
<dbReference type="InterPro" id="IPR050534">
    <property type="entry name" value="Coronavir_polyprotein_1ab"/>
</dbReference>
<proteinExistence type="inferred from homology"/>
<feature type="coiled-coil region" evidence="6">
    <location>
        <begin position="1542"/>
        <end position="1577"/>
    </location>
</feature>
<feature type="region of interest" description="Disordered" evidence="7">
    <location>
        <begin position="302"/>
        <end position="369"/>
    </location>
</feature>
<dbReference type="InterPro" id="IPR008984">
    <property type="entry name" value="SMAD_FHA_dom_sf"/>
</dbReference>
<feature type="compositionally biased region" description="Low complexity" evidence="7">
    <location>
        <begin position="135"/>
        <end position="145"/>
    </location>
</feature>
<accession>A0A0L0CC73</accession>
<dbReference type="GO" id="GO:0005694">
    <property type="term" value="C:chromosome"/>
    <property type="evidence" value="ECO:0007669"/>
    <property type="project" value="UniProtKB-ARBA"/>
</dbReference>
<feature type="compositionally biased region" description="Basic and acidic residues" evidence="7">
    <location>
        <begin position="982"/>
        <end position="997"/>
    </location>
</feature>
<dbReference type="InterPro" id="IPR047187">
    <property type="entry name" value="SF1_C_Upf1"/>
</dbReference>
<dbReference type="EMBL" id="JRES01000615">
    <property type="protein sequence ID" value="KNC29850.1"/>
    <property type="molecule type" value="Genomic_DNA"/>
</dbReference>
<feature type="compositionally biased region" description="Basic and acidic residues" evidence="7">
    <location>
        <begin position="750"/>
        <end position="764"/>
    </location>
</feature>
<evidence type="ECO:0000256" key="4">
    <source>
        <dbReference type="ARBA" id="ARBA00022806"/>
    </source>
</evidence>
<dbReference type="InterPro" id="IPR000253">
    <property type="entry name" value="FHA_dom"/>
</dbReference>
<dbReference type="PROSITE" id="PS50006">
    <property type="entry name" value="FHA_DOMAIN"/>
    <property type="match status" value="1"/>
</dbReference>
<feature type="compositionally biased region" description="Basic and acidic residues" evidence="7">
    <location>
        <begin position="927"/>
        <end position="936"/>
    </location>
</feature>
<feature type="compositionally biased region" description="Basic and acidic residues" evidence="7">
    <location>
        <begin position="331"/>
        <end position="353"/>
    </location>
</feature>
<dbReference type="Pfam" id="PF00498">
    <property type="entry name" value="FHA"/>
    <property type="match status" value="1"/>
</dbReference>
<evidence type="ECO:0000256" key="5">
    <source>
        <dbReference type="ARBA" id="ARBA00022840"/>
    </source>
</evidence>
<dbReference type="Pfam" id="PF13087">
    <property type="entry name" value="AAA_12"/>
    <property type="match status" value="1"/>
</dbReference>
<comment type="caution">
    <text evidence="9">The sequence shown here is derived from an EMBL/GenBank/DDBJ whole genome shotgun (WGS) entry which is preliminary data.</text>
</comment>
<keyword evidence="6" id="KW-0175">Coiled coil</keyword>
<dbReference type="InterPro" id="IPR041679">
    <property type="entry name" value="DNA2/NAM7-like_C"/>
</dbReference>
<keyword evidence="4" id="KW-0347">Helicase</keyword>
<dbReference type="Proteomes" id="UP000037069">
    <property type="component" value="Unassembled WGS sequence"/>
</dbReference>
<sequence length="1939" mass="220383">MEERRYSSWMLERIAIGDTVRLRLGSSTIGRHSSSVIRILDSTYVSRFHAVIEVSEDNRSVSLKDVSSNGIFVNDVKYEKVTVQLNNGDLIGIGVTTSEYDNALDVLKLPIYELKYAPIRPIRIPNANRPNGSVPTAKPVPSTSKSPPPLPGESNDNKYAEDQRQIEIDNNSKEEDMKPCCSKNIKVEKLTVSEEIFEISDDDDDDDDRDVVEKPKEQKMDIITQTNPNEFDKMSNNKQHDLPYKIDILREISNTNETGKRTPSPDVTTSRKEKVSERKSPDKQQEMYKDLTKQIEMIIKNESNDDKDYLNPSQKTQEKISNEVINNNVNDAKETLTDKVIKSNDQHEEKTQNNEESAPAATEKNNERKESLLHVPIISNLKKERIRSVSADIENIFGDIDGHDVLQEKIKEISPLIYKEMHVTKNLKPLNGDGQHKMLTNGDFVVLTDDEDLEVEELGTIVPNVVESKDQEEKKSNTTFETAKSPNVFDSSLDNSKDEVEGDKNAENIIKPIDNIDLEEYTKYAPNSDDEDIEDLMFSQVLINDMKAELPDDLDNEDNLPLPNAMGDNAVATNNDAGAILAIKQEPGLEVFSAVPKELENSCWIISDDEDYDEELETKVNDWSNKIFSQSFSLLSQNMSQVYDIDEIDNNAEEDYNDDANDDDDISLLEDDIEGIANMYNNTTIDKEEAEVDLKLKTLNDELKKAKEQAFEALKQKNEEDIAEKLPKTDDNIEKKQDINLKKYEKDKDILESNKEKSPDREITDGNNLTESPLIRIRRLSKTNPVIQSPSSSEDEFELETNKLNNNTIKISETEKPVVRLPPPVIEAPSLPKHKGKLRGVSAEVPKKPLPNSKSISVQKAMTSIKEKIHQERLTNDLKRKWLEKPSVAKRRDKEHKKFIKECRKDKLKELAERKKSPSKVNQKRKLSTEDHEHKAKVAKVKVTTHNRGAFLVNNEPTPPPPPAHGHKPEPINQFKIPKVPKKTEEPKKPQTVESNKHNSLTRSLSVDGFETFSQQIAMPDILLFKRQNSDSKKCDKPPVASNKTHNPPPPRRHSTNEPPKRPPQTNDNRRATPPPLTSPICKEAIAARAVRTTNKITFASMEKNIVESEENKRKLCALSSNNTSATNTAIATTSTTSLPPNNSVTQPSNLKKSPASCHKKKTVRFNDTPVIHYIERITGACKKINNKDIMPMTTYKDRRHLIRTFYPIIDHTDTIISKILSWSNEWLIKRNAAADAAGDVIYPMPTHFTSFEQYKSIIFPLMKLEFVSTLEREYNFTQKVKNFKVSLEYATYNSDRIMLVTKLLNTQNKELNDSSLYDLVLLEPDQKGPQIFAYVVANRKGAGTFITIVYEIIAKNFTLEYFKAIKEFHVRPVMDKVRVHFGAFNAVYQLQSTPLFQKLVNPLELLKCRPPPKKKVQYRGFDQLNDKQRQVLLNTYMKIIDETTPNVTLIQGPPGTGKSCVITNLALQTLYGEEVRYLDKKILICAQSNAAVDVIAGKLYDISMRMRPEKRFRLIRYGMLNKMHPSVMPIALQKVVEHDQLKKLQAKNKNIQLENKENLKNQILQFEAQVAEMSMRNIKGTVEEDVLIEKKRQLQLMRNILNESMRPEDERSLFTWYLSNANIVCATLSSCVNLSQFINFFDICIIDEATQCTEPWTLLPLKFGINSLVLVGDTQQLPATVLSKKANELGLGTSMFTRIQQCLDNIPSASARVANQPVTTPNNIICSLQTQYRMHPEICRWPNQYFYRNELINGKSTIDFTKTPLVPFSILNLAYTQHNSSSNGKITNNLEAEFVAKLLKALDGFIPNKYNSYGVITPYAHHRATLESSIRALGLTNIMVNTIDSYQGLEKDVIVISNARTHGIGFLSNPQRLNVALTRSKKCLILCGSFKNLETVPAWRCLLESARERKLYHEISANCIGDIQTNVIDKIKLKNQNN</sequence>
<evidence type="ECO:0000256" key="6">
    <source>
        <dbReference type="SAM" id="Coils"/>
    </source>
</evidence>
<dbReference type="Gene3D" id="2.60.200.20">
    <property type="match status" value="1"/>
</dbReference>
<feature type="region of interest" description="Disordered" evidence="7">
    <location>
        <begin position="253"/>
        <end position="287"/>
    </location>
</feature>
<evidence type="ECO:0000313" key="9">
    <source>
        <dbReference type="EMBL" id="KNC29850.1"/>
    </source>
</evidence>
<protein>
    <recommendedName>
        <fullName evidence="8">FHA domain-containing protein</fullName>
    </recommendedName>
</protein>
<dbReference type="PANTHER" id="PTHR43788:SF8">
    <property type="entry name" value="DNA-BINDING PROTEIN SMUBP-2"/>
    <property type="match status" value="1"/>
</dbReference>
<feature type="compositionally biased region" description="Polar residues" evidence="7">
    <location>
        <begin position="1139"/>
        <end position="1152"/>
    </location>
</feature>
<keyword evidence="3" id="KW-0378">Hydrolase</keyword>
<evidence type="ECO:0000256" key="1">
    <source>
        <dbReference type="ARBA" id="ARBA00007913"/>
    </source>
</evidence>
<feature type="compositionally biased region" description="Polar residues" evidence="7">
    <location>
        <begin position="477"/>
        <end position="494"/>
    </location>
</feature>
<keyword evidence="10" id="KW-1185">Reference proteome</keyword>
<dbReference type="OrthoDB" id="2285229at2759"/>
<dbReference type="Gene3D" id="3.40.50.300">
    <property type="entry name" value="P-loop containing nucleotide triphosphate hydrolases"/>
    <property type="match status" value="2"/>
</dbReference>
<dbReference type="SUPFAM" id="SSF52540">
    <property type="entry name" value="P-loop containing nucleoside triphosphate hydrolases"/>
    <property type="match status" value="1"/>
</dbReference>
<dbReference type="GO" id="GO:0005524">
    <property type="term" value="F:ATP binding"/>
    <property type="evidence" value="ECO:0007669"/>
    <property type="project" value="UniProtKB-KW"/>
</dbReference>
<dbReference type="GO" id="GO:0016787">
    <property type="term" value="F:hydrolase activity"/>
    <property type="evidence" value="ECO:0007669"/>
    <property type="project" value="UniProtKB-KW"/>
</dbReference>
<dbReference type="STRING" id="7375.A0A0L0CC73"/>
<dbReference type="CDD" id="cd00060">
    <property type="entry name" value="FHA"/>
    <property type="match status" value="1"/>
</dbReference>
<dbReference type="FunFam" id="3.40.50.300:FF:000326">
    <property type="entry name" value="P-loop containing nucleoside triphosphate hydrolase"/>
    <property type="match status" value="1"/>
</dbReference>
<feature type="domain" description="FHA" evidence="8">
    <location>
        <begin position="27"/>
        <end position="78"/>
    </location>
</feature>
<evidence type="ECO:0000259" key="8">
    <source>
        <dbReference type="PROSITE" id="PS50006"/>
    </source>
</evidence>
<comment type="similarity">
    <text evidence="1">Belongs to the DNA2/NAM7 helicase family.</text>
</comment>
<evidence type="ECO:0000256" key="2">
    <source>
        <dbReference type="ARBA" id="ARBA00022741"/>
    </source>
</evidence>
<feature type="region of interest" description="Disordered" evidence="7">
    <location>
        <begin position="1132"/>
        <end position="1158"/>
    </location>
</feature>
<dbReference type="OMA" id="NRSKSCY"/>
<feature type="region of interest" description="Disordered" evidence="7">
    <location>
        <begin position="197"/>
        <end position="218"/>
    </location>
</feature>
<keyword evidence="2" id="KW-0547">Nucleotide-binding</keyword>
<evidence type="ECO:0000256" key="3">
    <source>
        <dbReference type="ARBA" id="ARBA00022801"/>
    </source>
</evidence>
<keyword evidence="5" id="KW-0067">ATP-binding</keyword>
<dbReference type="SMART" id="SM00240">
    <property type="entry name" value="FHA"/>
    <property type="match status" value="1"/>
</dbReference>
<dbReference type="CDD" id="cd18808">
    <property type="entry name" value="SF1_C_Upf1"/>
    <property type="match status" value="1"/>
</dbReference>
<feature type="compositionally biased region" description="Basic and acidic residues" evidence="7">
    <location>
        <begin position="269"/>
        <end position="287"/>
    </location>
</feature>
<dbReference type="PANTHER" id="PTHR43788">
    <property type="entry name" value="DNA2/NAM7 HELICASE FAMILY MEMBER"/>
    <property type="match status" value="1"/>
</dbReference>